<evidence type="ECO:0000256" key="3">
    <source>
        <dbReference type="SAM" id="Phobius"/>
    </source>
</evidence>
<dbReference type="PANTHER" id="PTHR30413:SF10">
    <property type="entry name" value="CAPSULE POLYSACCHARIDE EXPORT INNER-MEMBRANE PROTEIN CTRC"/>
    <property type="match status" value="1"/>
</dbReference>
<protein>
    <submittedName>
        <fullName evidence="4">ABC transporter</fullName>
    </submittedName>
</protein>
<dbReference type="Proteomes" id="UP000777661">
    <property type="component" value="Unassembled WGS sequence"/>
</dbReference>
<feature type="transmembrane region" description="Helical" evidence="3">
    <location>
        <begin position="139"/>
        <end position="163"/>
    </location>
</feature>
<comment type="similarity">
    <text evidence="1">Belongs to the ABC-2 integral membrane protein family.</text>
</comment>
<feature type="transmembrane region" description="Helical" evidence="3">
    <location>
        <begin position="231"/>
        <end position="250"/>
    </location>
</feature>
<keyword evidence="3" id="KW-0812">Transmembrane</keyword>
<evidence type="ECO:0000256" key="1">
    <source>
        <dbReference type="ARBA" id="ARBA00007783"/>
    </source>
</evidence>
<feature type="transmembrane region" description="Helical" evidence="3">
    <location>
        <begin position="32"/>
        <end position="53"/>
    </location>
</feature>
<feature type="transmembrane region" description="Helical" evidence="3">
    <location>
        <begin position="175"/>
        <end position="194"/>
    </location>
</feature>
<sequence>MNIWKSIRPYISGAVRFFHISYIEAKSRNRGAYLGILWIPLSSLIFSATLALIFRHSDTLDPMSFFLYVLAGYVFWSLISSTITGSTDIIQTKFDFAIHNNLTLVGLFSKNIVDRLFEYFINVILIMFIMIIFSPEDFLSSILLFPAFIALTAITSFAASYIVNITVIFFPDTRSIFNVGVRFMFFASPVFWSANESSNGLRSLLVQYNPAAYYLSLSRQVFGISPIETTAWVVCLAISAVLCLTGYIAYRYSHAFVRNLK</sequence>
<proteinExistence type="inferred from homology"/>
<feature type="transmembrane region" description="Helical" evidence="3">
    <location>
        <begin position="116"/>
        <end position="133"/>
    </location>
</feature>
<keyword evidence="3" id="KW-0472">Membrane</keyword>
<dbReference type="EMBL" id="JAHSQO010000003">
    <property type="protein sequence ID" value="MBY8916723.1"/>
    <property type="molecule type" value="Genomic_DNA"/>
</dbReference>
<feature type="transmembrane region" description="Helical" evidence="3">
    <location>
        <begin position="65"/>
        <end position="84"/>
    </location>
</feature>
<evidence type="ECO:0000313" key="4">
    <source>
        <dbReference type="EMBL" id="MBY8916723.1"/>
    </source>
</evidence>
<accession>A0ABS7R716</accession>
<organism evidence="4 5">
    <name type="scientific">Nitratireductor rhodophyticola</name>
    <dbReference type="NCBI Taxonomy" id="2854036"/>
    <lineage>
        <taxon>Bacteria</taxon>
        <taxon>Pseudomonadati</taxon>
        <taxon>Pseudomonadota</taxon>
        <taxon>Alphaproteobacteria</taxon>
        <taxon>Hyphomicrobiales</taxon>
        <taxon>Phyllobacteriaceae</taxon>
        <taxon>Nitratireductor</taxon>
    </lineage>
</organism>
<reference evidence="4 5" key="1">
    <citation type="submission" date="2021-06" db="EMBL/GenBank/DDBJ databases">
        <title>Nitratireductor porphyridii sp. nov., isolated from a small marine red alga, Porphyridium purpureum in South Korea.</title>
        <authorList>
            <person name="Kim K.H."/>
            <person name="Kristyanto S."/>
            <person name="Jeon C.O."/>
        </authorList>
    </citation>
    <scope>NUCLEOTIDE SEQUENCE [LARGE SCALE GENOMIC DNA]</scope>
    <source>
        <strain evidence="4 5">R6</strain>
    </source>
</reference>
<keyword evidence="3" id="KW-1133">Transmembrane helix</keyword>
<gene>
    <name evidence="4" type="ORF">KVG22_09000</name>
</gene>
<keyword evidence="5" id="KW-1185">Reference proteome</keyword>
<dbReference type="PANTHER" id="PTHR30413">
    <property type="entry name" value="INNER MEMBRANE TRANSPORT PERMEASE"/>
    <property type="match status" value="1"/>
</dbReference>
<name>A0ABS7R716_9HYPH</name>
<dbReference type="RefSeq" id="WP_223017269.1">
    <property type="nucleotide sequence ID" value="NZ_JAHSQO010000003.1"/>
</dbReference>
<evidence type="ECO:0000313" key="5">
    <source>
        <dbReference type="Proteomes" id="UP000777661"/>
    </source>
</evidence>
<keyword evidence="2" id="KW-0813">Transport</keyword>
<evidence type="ECO:0000256" key="2">
    <source>
        <dbReference type="ARBA" id="ARBA00022448"/>
    </source>
</evidence>
<comment type="caution">
    <text evidence="4">The sequence shown here is derived from an EMBL/GenBank/DDBJ whole genome shotgun (WGS) entry which is preliminary data.</text>
</comment>